<organism evidence="1 2">
    <name type="scientific">Virgibacillus litoralis</name>
    <dbReference type="NCBI Taxonomy" id="578221"/>
    <lineage>
        <taxon>Bacteria</taxon>
        <taxon>Bacillati</taxon>
        <taxon>Bacillota</taxon>
        <taxon>Bacilli</taxon>
        <taxon>Bacillales</taxon>
        <taxon>Bacillaceae</taxon>
        <taxon>Virgibacillus</taxon>
    </lineage>
</organism>
<comment type="caution">
    <text evidence="1">The sequence shown here is derived from an EMBL/GenBank/DDBJ whole genome shotgun (WGS) entry which is preliminary data.</text>
</comment>
<dbReference type="Proteomes" id="UP001519328">
    <property type="component" value="Unassembled WGS sequence"/>
</dbReference>
<gene>
    <name evidence="1" type="ORF">J2Z82_001732</name>
</gene>
<protein>
    <recommendedName>
        <fullName evidence="3">Sulfotransferase family protein</fullName>
    </recommendedName>
</protein>
<sequence>MNKNMLIATGTLLSLVVFINKYKKKEETMNKAVVVLGSGRSGTSVLARAINIIGVDLGSGFIKKNNTNPKGFFEDKKIASRLKTRPFPKGFQYFSDIQPFRDELKQYVQEKFSAKEIWGWKDPRNNEFLEMWKQILKELNTEGNYLIIIRNPVDVIASYKRAYNRDENWAKRQWQLRTLLSLKETKKEKRVIVEYDELFNNSLQSLRRIANTLNLPWPQDEATIKSELDEFIDPKLQHSNSGTNLKDFKKRQDIDQEIKKLYLLCLKGAKSQKYLQSKTFQSRVDKLYKSFLRKHGKLRVMPPKA</sequence>
<dbReference type="SUPFAM" id="SSF52540">
    <property type="entry name" value="P-loop containing nucleoside triphosphate hydrolases"/>
    <property type="match status" value="1"/>
</dbReference>
<dbReference type="Gene3D" id="3.40.50.300">
    <property type="entry name" value="P-loop containing nucleotide triphosphate hydrolases"/>
    <property type="match status" value="1"/>
</dbReference>
<evidence type="ECO:0008006" key="3">
    <source>
        <dbReference type="Google" id="ProtNLM"/>
    </source>
</evidence>
<dbReference type="EMBL" id="JAGGKK010000008">
    <property type="protein sequence ID" value="MBP1948795.1"/>
    <property type="molecule type" value="Genomic_DNA"/>
</dbReference>
<dbReference type="InterPro" id="IPR027417">
    <property type="entry name" value="P-loop_NTPase"/>
</dbReference>
<keyword evidence="2" id="KW-1185">Reference proteome</keyword>
<dbReference type="RefSeq" id="WP_209480355.1">
    <property type="nucleotide sequence ID" value="NZ_JAGGKK010000008.1"/>
</dbReference>
<accession>A0ABS4HCZ9</accession>
<name>A0ABS4HCZ9_9BACI</name>
<evidence type="ECO:0000313" key="1">
    <source>
        <dbReference type="EMBL" id="MBP1948795.1"/>
    </source>
</evidence>
<proteinExistence type="predicted"/>
<evidence type="ECO:0000313" key="2">
    <source>
        <dbReference type="Proteomes" id="UP001519328"/>
    </source>
</evidence>
<reference evidence="1 2" key="1">
    <citation type="submission" date="2021-03" db="EMBL/GenBank/DDBJ databases">
        <title>Genomic Encyclopedia of Type Strains, Phase IV (KMG-IV): sequencing the most valuable type-strain genomes for metagenomic binning, comparative biology and taxonomic classification.</title>
        <authorList>
            <person name="Goeker M."/>
        </authorList>
    </citation>
    <scope>NUCLEOTIDE SEQUENCE [LARGE SCALE GENOMIC DNA]</scope>
    <source>
        <strain evidence="1 2">DSM 21085</strain>
    </source>
</reference>